<evidence type="ECO:0000313" key="3">
    <source>
        <dbReference type="Proteomes" id="UP000005940"/>
    </source>
</evidence>
<keyword evidence="3" id="KW-1185">Reference proteome</keyword>
<dbReference type="RefSeq" id="WP_078902230.1">
    <property type="nucleotide sequence ID" value="NZ_CP029159.1"/>
</dbReference>
<feature type="region of interest" description="Disordered" evidence="1">
    <location>
        <begin position="40"/>
        <end position="62"/>
    </location>
</feature>
<evidence type="ECO:0000313" key="2">
    <source>
        <dbReference type="EMBL" id="QKM68551.1"/>
    </source>
</evidence>
<dbReference type="Proteomes" id="UP000005940">
    <property type="component" value="Chromosome"/>
</dbReference>
<organism evidence="2 3">
    <name type="scientific">Streptomyces tsukubensis (strain DSM 42081 / NBRC 108919 / NRRL 18488 / 9993)</name>
    <dbReference type="NCBI Taxonomy" id="1114943"/>
    <lineage>
        <taxon>Bacteria</taxon>
        <taxon>Bacillati</taxon>
        <taxon>Actinomycetota</taxon>
        <taxon>Actinomycetes</taxon>
        <taxon>Kitasatosporales</taxon>
        <taxon>Streptomycetaceae</taxon>
        <taxon>Streptomyces</taxon>
    </lineage>
</organism>
<name>A0A7G3UG73_STRT9</name>
<proteinExistence type="predicted"/>
<gene>
    <name evidence="2" type="ORF">STSU_016590</name>
</gene>
<protein>
    <submittedName>
        <fullName evidence="2">Uncharacterized protein</fullName>
    </submittedName>
</protein>
<accession>A0A7G3UG73</accession>
<dbReference type="EMBL" id="CP029159">
    <property type="protein sequence ID" value="QKM68551.1"/>
    <property type="molecule type" value="Genomic_DNA"/>
</dbReference>
<reference evidence="2 3" key="1">
    <citation type="journal article" date="2012" name="J. Bacteriol.">
        <title>Draft genome of Streptomyces tsukubaensis NRRL 18488, the producer of the clinically important immunosuppressant tacrolimus (FK506).</title>
        <authorList>
            <person name="Barreiro C."/>
            <person name="Prieto C."/>
            <person name="Sola-Landa A."/>
            <person name="Solera E."/>
            <person name="Martinez-Castro M."/>
            <person name="Perez-Redondo R."/>
            <person name="Garcia-Estrada C."/>
            <person name="Aparicio J.F."/>
            <person name="Fernandez-Martinez L.T."/>
            <person name="Santos-Aberturas J."/>
            <person name="Salehi-Najafabadi Z."/>
            <person name="Rodriguez-Garcia A."/>
            <person name="Tauch A."/>
            <person name="Martin J.F."/>
        </authorList>
    </citation>
    <scope>NUCLEOTIDE SEQUENCE [LARGE SCALE GENOMIC DNA]</scope>
    <source>
        <strain evidence="3">DSM 42081 / NBRC 108919 / NRRL 18488 / 9993</strain>
    </source>
</reference>
<sequence length="62" mass="6768">MPNSPSLDLGSVPEYCVYCDRPVERSEENLVMLGFSASGARPSLYAHPSCPASRRTPKRAGR</sequence>
<evidence type="ECO:0000256" key="1">
    <source>
        <dbReference type="SAM" id="MobiDB-lite"/>
    </source>
</evidence>
<dbReference type="AlphaFoldDB" id="A0A7G3UG73"/>